<dbReference type="PANTHER" id="PTHR31635:SF196">
    <property type="entry name" value="REVERSE TRANSCRIPTASE DOMAIN-CONTAINING PROTEIN-RELATED"/>
    <property type="match status" value="1"/>
</dbReference>
<gene>
    <name evidence="2" type="ORF">MA16_Dca004119</name>
</gene>
<dbReference type="PANTHER" id="PTHR31635">
    <property type="entry name" value="REVERSE TRANSCRIPTASE DOMAIN-CONTAINING PROTEIN-RELATED"/>
    <property type="match status" value="1"/>
</dbReference>
<dbReference type="PROSITE" id="PS50878">
    <property type="entry name" value="RT_POL"/>
    <property type="match status" value="1"/>
</dbReference>
<dbReference type="InterPro" id="IPR000477">
    <property type="entry name" value="RT_dom"/>
</dbReference>
<dbReference type="AlphaFoldDB" id="A0A2I0X2H7"/>
<protein>
    <submittedName>
        <fullName evidence="2">Ribonuclease H protein</fullName>
    </submittedName>
</protein>
<dbReference type="CDD" id="cd01650">
    <property type="entry name" value="RT_nLTR_like"/>
    <property type="match status" value="1"/>
</dbReference>
<evidence type="ECO:0000313" key="3">
    <source>
        <dbReference type="Proteomes" id="UP000233837"/>
    </source>
</evidence>
<reference evidence="2 3" key="1">
    <citation type="journal article" date="2016" name="Sci. Rep.">
        <title>The Dendrobium catenatum Lindl. genome sequence provides insights into polysaccharide synthase, floral development and adaptive evolution.</title>
        <authorList>
            <person name="Zhang G.Q."/>
            <person name="Xu Q."/>
            <person name="Bian C."/>
            <person name="Tsai W.C."/>
            <person name="Yeh C.M."/>
            <person name="Liu K.W."/>
            <person name="Yoshida K."/>
            <person name="Zhang L.S."/>
            <person name="Chang S.B."/>
            <person name="Chen F."/>
            <person name="Shi Y."/>
            <person name="Su Y.Y."/>
            <person name="Zhang Y.Q."/>
            <person name="Chen L.J."/>
            <person name="Yin Y."/>
            <person name="Lin M."/>
            <person name="Huang H."/>
            <person name="Deng H."/>
            <person name="Wang Z.W."/>
            <person name="Zhu S.L."/>
            <person name="Zhao X."/>
            <person name="Deng C."/>
            <person name="Niu S.C."/>
            <person name="Huang J."/>
            <person name="Wang M."/>
            <person name="Liu G.H."/>
            <person name="Yang H.J."/>
            <person name="Xiao X.J."/>
            <person name="Hsiao Y.Y."/>
            <person name="Wu W.L."/>
            <person name="Chen Y.Y."/>
            <person name="Mitsuda N."/>
            <person name="Ohme-Takagi M."/>
            <person name="Luo Y.B."/>
            <person name="Van de Peer Y."/>
            <person name="Liu Z.J."/>
        </authorList>
    </citation>
    <scope>NUCLEOTIDE SEQUENCE [LARGE SCALE GENOMIC DNA]</scope>
    <source>
        <tissue evidence="2">The whole plant</tissue>
    </source>
</reference>
<dbReference type="SUPFAM" id="SSF56672">
    <property type="entry name" value="DNA/RNA polymerases"/>
    <property type="match status" value="1"/>
</dbReference>
<organism evidence="2 3">
    <name type="scientific">Dendrobium catenatum</name>
    <dbReference type="NCBI Taxonomy" id="906689"/>
    <lineage>
        <taxon>Eukaryota</taxon>
        <taxon>Viridiplantae</taxon>
        <taxon>Streptophyta</taxon>
        <taxon>Embryophyta</taxon>
        <taxon>Tracheophyta</taxon>
        <taxon>Spermatophyta</taxon>
        <taxon>Magnoliopsida</taxon>
        <taxon>Liliopsida</taxon>
        <taxon>Asparagales</taxon>
        <taxon>Orchidaceae</taxon>
        <taxon>Epidendroideae</taxon>
        <taxon>Malaxideae</taxon>
        <taxon>Dendrobiinae</taxon>
        <taxon>Dendrobium</taxon>
    </lineage>
</organism>
<evidence type="ECO:0000313" key="2">
    <source>
        <dbReference type="EMBL" id="PKU82102.1"/>
    </source>
</evidence>
<keyword evidence="3" id="KW-1185">Reference proteome</keyword>
<name>A0A2I0X2H7_9ASPA</name>
<feature type="domain" description="Reverse transcriptase" evidence="1">
    <location>
        <begin position="211"/>
        <end position="488"/>
    </location>
</feature>
<dbReference type="Proteomes" id="UP000233837">
    <property type="component" value="Unassembled WGS sequence"/>
</dbReference>
<proteinExistence type="predicted"/>
<accession>A0A2I0X2H7</accession>
<dbReference type="Pfam" id="PF00078">
    <property type="entry name" value="RVT_1"/>
    <property type="match status" value="1"/>
</dbReference>
<reference evidence="2 3" key="2">
    <citation type="journal article" date="2017" name="Nature">
        <title>The Apostasia genome and the evolution of orchids.</title>
        <authorList>
            <person name="Zhang G.Q."/>
            <person name="Liu K.W."/>
            <person name="Li Z."/>
            <person name="Lohaus R."/>
            <person name="Hsiao Y.Y."/>
            <person name="Niu S.C."/>
            <person name="Wang J.Y."/>
            <person name="Lin Y.C."/>
            <person name="Xu Q."/>
            <person name="Chen L.J."/>
            <person name="Yoshida K."/>
            <person name="Fujiwara S."/>
            <person name="Wang Z.W."/>
            <person name="Zhang Y.Q."/>
            <person name="Mitsuda N."/>
            <person name="Wang M."/>
            <person name="Liu G.H."/>
            <person name="Pecoraro L."/>
            <person name="Huang H.X."/>
            <person name="Xiao X.J."/>
            <person name="Lin M."/>
            <person name="Wu X.Y."/>
            <person name="Wu W.L."/>
            <person name="Chen Y.Y."/>
            <person name="Chang S.B."/>
            <person name="Sakamoto S."/>
            <person name="Ohme-Takagi M."/>
            <person name="Yagi M."/>
            <person name="Zeng S.J."/>
            <person name="Shen C.Y."/>
            <person name="Yeh C.M."/>
            <person name="Luo Y.B."/>
            <person name="Tsai W.C."/>
            <person name="Van de Peer Y."/>
            <person name="Liu Z.J."/>
        </authorList>
    </citation>
    <scope>NUCLEOTIDE SEQUENCE [LARGE SCALE GENOMIC DNA]</scope>
    <source>
        <tissue evidence="2">The whole plant</tissue>
    </source>
</reference>
<dbReference type="EMBL" id="KZ502211">
    <property type="protein sequence ID" value="PKU82102.1"/>
    <property type="molecule type" value="Genomic_DNA"/>
</dbReference>
<dbReference type="InterPro" id="IPR043502">
    <property type="entry name" value="DNA/RNA_pol_sf"/>
</dbReference>
<dbReference type="STRING" id="906689.A0A2I0X2H7"/>
<evidence type="ECO:0000259" key="1">
    <source>
        <dbReference type="PROSITE" id="PS50878"/>
    </source>
</evidence>
<sequence length="607" mass="69485">MLRLWSKLSRFKQCLRWWNKCVFKNLFSNIKDAEANVSCLENIFQLNPLSDNLSNLNQAKDSLLLLQRQEECYWHQKSNAKFIVEGDKNTKFFLALANKKKSRSYIHKIFYSDGSVLNSDESICNSVVAYFKNIFTSSSTCFPITNSQFIPNIICEADNNKLCQTLSEDEILRVIKDLNSNAVAGLDGFTTKFFQVNWEIIKEDVINAVADFFAGNPYPKFFSFTYIVLIPKIDGPNHWHDFRPISLCTFLNKLNSKIISNRMEKIIHKIISTDQAAFVRGRSLSDHVLLAQEVFNKFRFSKARSGMFSIKLDMEQAYDSMGWQTLRQALTHFNFPSKFLELVLQCVLNPKFSILIYGKRTGWIEGRCGFRQGCPLSPILFILCSQILSDALLARKSGMGISISPMAPRVSHLLYADDILIFAEAKFKEVKELKGIISNYCKWIGQRVNNCKSMIMFGRFTKRSIQKKIVKKLKFKVVKEINYLGVKMTLRRLIASDFQVLLEAATNRLNTWGKKCISLDGKLVLLKSSFLSLPQFVYPLSLVPVSILKEFDKMCRGFLWSKNNGNAGIHYDSWKLLCKPRIEGGRVLFSAVTRVGPLRSNLLGVSI</sequence>